<name>A0A9P8XTP7_9PEZI</name>
<gene>
    <name evidence="2" type="ORF">B0I36DRAFT_355185</name>
</gene>
<organism evidence="2 3">
    <name type="scientific">Microdochium trichocladiopsis</name>
    <dbReference type="NCBI Taxonomy" id="1682393"/>
    <lineage>
        <taxon>Eukaryota</taxon>
        <taxon>Fungi</taxon>
        <taxon>Dikarya</taxon>
        <taxon>Ascomycota</taxon>
        <taxon>Pezizomycotina</taxon>
        <taxon>Sordariomycetes</taxon>
        <taxon>Xylariomycetidae</taxon>
        <taxon>Xylariales</taxon>
        <taxon>Microdochiaceae</taxon>
        <taxon>Microdochium</taxon>
    </lineage>
</organism>
<dbReference type="AlphaFoldDB" id="A0A9P8XTP7"/>
<proteinExistence type="predicted"/>
<dbReference type="RefSeq" id="XP_046006008.1">
    <property type="nucleotide sequence ID" value="XM_046157413.1"/>
</dbReference>
<protein>
    <submittedName>
        <fullName evidence="2">Uncharacterized protein</fullName>
    </submittedName>
</protein>
<sequence length="202" mass="21721">MVAQAYSHEEDLFQLRVNLDMPLLTRVVKARIVIAYIGLGKCLVRIKAQNLVRTLTALAFNSANSRDTSGESHHSEKGTSPVSHVGDGKAKVFRKVTGKGSRELIVSQAPRRVMSTRDRRVSTKAALDHVFPIMMGANIFTVYNTCVARVLPLARGVLSSACAHGGAGKIANPAGVTAPSLRCLRNLCSFPHSVAVLISTCK</sequence>
<dbReference type="GeneID" id="70186959"/>
<reference evidence="2" key="1">
    <citation type="journal article" date="2021" name="Nat. Commun.">
        <title>Genetic determinants of endophytism in the Arabidopsis root mycobiome.</title>
        <authorList>
            <person name="Mesny F."/>
            <person name="Miyauchi S."/>
            <person name="Thiergart T."/>
            <person name="Pickel B."/>
            <person name="Atanasova L."/>
            <person name="Karlsson M."/>
            <person name="Huettel B."/>
            <person name="Barry K.W."/>
            <person name="Haridas S."/>
            <person name="Chen C."/>
            <person name="Bauer D."/>
            <person name="Andreopoulos W."/>
            <person name="Pangilinan J."/>
            <person name="LaButti K."/>
            <person name="Riley R."/>
            <person name="Lipzen A."/>
            <person name="Clum A."/>
            <person name="Drula E."/>
            <person name="Henrissat B."/>
            <person name="Kohler A."/>
            <person name="Grigoriev I.V."/>
            <person name="Martin F.M."/>
            <person name="Hacquard S."/>
        </authorList>
    </citation>
    <scope>NUCLEOTIDE SEQUENCE</scope>
    <source>
        <strain evidence="2">MPI-CAGE-CH-0230</strain>
    </source>
</reference>
<feature type="compositionally biased region" description="Basic and acidic residues" evidence="1">
    <location>
        <begin position="68"/>
        <end position="77"/>
    </location>
</feature>
<evidence type="ECO:0000313" key="2">
    <source>
        <dbReference type="EMBL" id="KAH7016384.1"/>
    </source>
</evidence>
<evidence type="ECO:0000256" key="1">
    <source>
        <dbReference type="SAM" id="MobiDB-lite"/>
    </source>
</evidence>
<feature type="region of interest" description="Disordered" evidence="1">
    <location>
        <begin position="65"/>
        <end position="85"/>
    </location>
</feature>
<keyword evidence="3" id="KW-1185">Reference proteome</keyword>
<comment type="caution">
    <text evidence="2">The sequence shown here is derived from an EMBL/GenBank/DDBJ whole genome shotgun (WGS) entry which is preliminary data.</text>
</comment>
<accession>A0A9P8XTP7</accession>
<dbReference type="Proteomes" id="UP000756346">
    <property type="component" value="Unassembled WGS sequence"/>
</dbReference>
<dbReference type="EMBL" id="JAGTJQ010000012">
    <property type="protein sequence ID" value="KAH7016384.1"/>
    <property type="molecule type" value="Genomic_DNA"/>
</dbReference>
<evidence type="ECO:0000313" key="3">
    <source>
        <dbReference type="Proteomes" id="UP000756346"/>
    </source>
</evidence>